<reference evidence="2" key="1">
    <citation type="journal article" date="2020" name="Nature">
        <title>Giant virus diversity and host interactions through global metagenomics.</title>
        <authorList>
            <person name="Schulz F."/>
            <person name="Roux S."/>
            <person name="Paez-Espino D."/>
            <person name="Jungbluth S."/>
            <person name="Walsh D.A."/>
            <person name="Denef V.J."/>
            <person name="McMahon K.D."/>
            <person name="Konstantinidis K.T."/>
            <person name="Eloe-Fadrosh E.A."/>
            <person name="Kyrpides N.C."/>
            <person name="Woyke T."/>
        </authorList>
    </citation>
    <scope>NUCLEOTIDE SEQUENCE</scope>
    <source>
        <strain evidence="2">GVMAG-M-3300018416-26</strain>
    </source>
</reference>
<evidence type="ECO:0000313" key="2">
    <source>
        <dbReference type="EMBL" id="QHS94160.1"/>
    </source>
</evidence>
<organism evidence="2">
    <name type="scientific">viral metagenome</name>
    <dbReference type="NCBI Taxonomy" id="1070528"/>
    <lineage>
        <taxon>unclassified sequences</taxon>
        <taxon>metagenomes</taxon>
        <taxon>organismal metagenomes</taxon>
    </lineage>
</organism>
<name>A0A6C0BQ26_9ZZZZ</name>
<dbReference type="Pfam" id="PF19254">
    <property type="entry name" value="DUF5901"/>
    <property type="match status" value="1"/>
</dbReference>
<dbReference type="AlphaFoldDB" id="A0A6C0BQ26"/>
<proteinExistence type="predicted"/>
<sequence>MATNSMNESFQSFFSDVRSNPFIIPLPEKGTDNIKYIKYLIDSRDRNKTVFPSSSTYDVDLYQNLNNIVSLELMLADVPFSRYLIHKHNNTLHYSTGTTTEENVVTIEEGDYENDINSIITALDTALPNGMNITLNTKNKKVTFTSDTQFTLNFKGNTVNNLNNPGSNNMDVSMKSNSIGKVIGFGIDNYTSINNISKSNYEIVSPYPISFNIEKYIVMRVKRAKVYTANNKPMDDCFAILNNTSNCEPNNNYVTSVVKHFNPPLSDFKKLSITFYDYYGNIYDFNNRDHHFQMKFGVLREGRRL</sequence>
<dbReference type="InterPro" id="IPR045420">
    <property type="entry name" value="DUF5901"/>
</dbReference>
<feature type="domain" description="DUF5901" evidence="1">
    <location>
        <begin position="38"/>
        <end position="211"/>
    </location>
</feature>
<protein>
    <recommendedName>
        <fullName evidence="1">DUF5901 domain-containing protein</fullName>
    </recommendedName>
</protein>
<accession>A0A6C0BQ26</accession>
<dbReference type="EMBL" id="MN739217">
    <property type="protein sequence ID" value="QHS94160.1"/>
    <property type="molecule type" value="Genomic_DNA"/>
</dbReference>
<evidence type="ECO:0000259" key="1">
    <source>
        <dbReference type="Pfam" id="PF19254"/>
    </source>
</evidence>